<evidence type="ECO:0000313" key="3">
    <source>
        <dbReference type="Proteomes" id="UP001163046"/>
    </source>
</evidence>
<organism evidence="2 3">
    <name type="scientific">Desmophyllum pertusum</name>
    <dbReference type="NCBI Taxonomy" id="174260"/>
    <lineage>
        <taxon>Eukaryota</taxon>
        <taxon>Metazoa</taxon>
        <taxon>Cnidaria</taxon>
        <taxon>Anthozoa</taxon>
        <taxon>Hexacorallia</taxon>
        <taxon>Scleractinia</taxon>
        <taxon>Caryophylliina</taxon>
        <taxon>Caryophylliidae</taxon>
        <taxon>Desmophyllum</taxon>
    </lineage>
</organism>
<dbReference type="GO" id="GO:0009052">
    <property type="term" value="P:pentose-phosphate shunt, non-oxidative branch"/>
    <property type="evidence" value="ECO:0007669"/>
    <property type="project" value="TreeGrafter"/>
</dbReference>
<dbReference type="Gene3D" id="3.20.20.70">
    <property type="entry name" value="Aldolase class I"/>
    <property type="match status" value="1"/>
</dbReference>
<reference evidence="2" key="1">
    <citation type="submission" date="2023-01" db="EMBL/GenBank/DDBJ databases">
        <title>Genome assembly of the deep-sea coral Lophelia pertusa.</title>
        <authorList>
            <person name="Herrera S."/>
            <person name="Cordes E."/>
        </authorList>
    </citation>
    <scope>NUCLEOTIDE SEQUENCE</scope>
    <source>
        <strain evidence="2">USNM1676648</strain>
        <tissue evidence="2">Polyp</tissue>
    </source>
</reference>
<dbReference type="GO" id="GO:0005975">
    <property type="term" value="P:carbohydrate metabolic process"/>
    <property type="evidence" value="ECO:0007669"/>
    <property type="project" value="InterPro"/>
</dbReference>
<dbReference type="PANTHER" id="PTHR10683">
    <property type="entry name" value="TRANSALDOLASE"/>
    <property type="match status" value="1"/>
</dbReference>
<dbReference type="EC" id="2.2.1.2" evidence="2"/>
<keyword evidence="3" id="KW-1185">Reference proteome</keyword>
<dbReference type="GO" id="GO:0004801">
    <property type="term" value="F:transaldolase activity"/>
    <property type="evidence" value="ECO:0007669"/>
    <property type="project" value="UniProtKB-EC"/>
</dbReference>
<dbReference type="Pfam" id="PF00923">
    <property type="entry name" value="TAL_FSA"/>
    <property type="match status" value="1"/>
</dbReference>
<proteinExistence type="predicted"/>
<dbReference type="InterPro" id="IPR013785">
    <property type="entry name" value="Aldolase_TIM"/>
</dbReference>
<dbReference type="PANTHER" id="PTHR10683:SF18">
    <property type="entry name" value="TRANSALDOLASE"/>
    <property type="match status" value="1"/>
</dbReference>
<keyword evidence="2" id="KW-0808">Transferase</keyword>
<dbReference type="AlphaFoldDB" id="A0A9W9YAQ6"/>
<gene>
    <name evidence="2" type="primary">TALDO1_1</name>
    <name evidence="2" type="ORF">OS493_022750</name>
</gene>
<sequence length="94" mass="10777">MGASFRNTGQITELSGCDLLTIRQLQDKLTRSFCVFLHSTAQKLDIEKVSLDEKKFRWLLNEDAMATEKLAEGIRKFAVDAVKLEDMIKEELQK</sequence>
<protein>
    <submittedName>
        <fullName evidence="2">Transaldolase</fullName>
        <ecNumber evidence="2">2.2.1.2</ecNumber>
    </submittedName>
</protein>
<dbReference type="EMBL" id="MU827793">
    <property type="protein sequence ID" value="KAJ7330227.1"/>
    <property type="molecule type" value="Genomic_DNA"/>
</dbReference>
<keyword evidence="1" id="KW-0704">Schiff base</keyword>
<dbReference type="Proteomes" id="UP001163046">
    <property type="component" value="Unassembled WGS sequence"/>
</dbReference>
<evidence type="ECO:0000256" key="1">
    <source>
        <dbReference type="ARBA" id="ARBA00023270"/>
    </source>
</evidence>
<comment type="caution">
    <text evidence="2">The sequence shown here is derived from an EMBL/GenBank/DDBJ whole genome shotgun (WGS) entry which is preliminary data.</text>
</comment>
<name>A0A9W9YAQ6_9CNID</name>
<dbReference type="OrthoDB" id="2015515at2759"/>
<evidence type="ECO:0000313" key="2">
    <source>
        <dbReference type="EMBL" id="KAJ7330227.1"/>
    </source>
</evidence>
<dbReference type="SUPFAM" id="SSF51569">
    <property type="entry name" value="Aldolase"/>
    <property type="match status" value="1"/>
</dbReference>
<accession>A0A9W9YAQ6</accession>
<dbReference type="InterPro" id="IPR001585">
    <property type="entry name" value="TAL/FSA"/>
</dbReference>